<dbReference type="Proteomes" id="UP000887579">
    <property type="component" value="Unplaced"/>
</dbReference>
<accession>A0AC34GPG2</accession>
<name>A0AC34GPG2_9BILA</name>
<evidence type="ECO:0000313" key="2">
    <source>
        <dbReference type="WBParaSite" id="ES5_v2.g6282.t1"/>
    </source>
</evidence>
<evidence type="ECO:0000313" key="1">
    <source>
        <dbReference type="Proteomes" id="UP000887579"/>
    </source>
</evidence>
<dbReference type="WBParaSite" id="ES5_v2.g6282.t1">
    <property type="protein sequence ID" value="ES5_v2.g6282.t1"/>
    <property type="gene ID" value="ES5_v2.g6282"/>
</dbReference>
<proteinExistence type="predicted"/>
<sequence>MKELSETSNSWGTKALERELPTVEAIDDMQERQMALKGKVRQSIRFEENYSQQNITDYDEDFNYEDLNAFDEVTPHKRLVEDILDPEYYEKTVHPRKQFRSPTRDWYDEFADWNPHEYGMINKTIMPYEDIFIPDTYLYNSENLEQKRTEAMMNVILTTGYWRNDSRGAAVQLMFPAIYTLSCKLNVKHFPYDQQNCSFIISSWTRDKSTIDYHPKIDYVNMQNFAQNEEWEVISFNFVRREEFYKCCPEPWVMVYAHLVIRRKPLYYIINLVIPTSIITIVAVTGFFTPSSSSSERDEKLYLGINTLLTLLIMMLMICSSMPSTSNYVPLMGWYYMGIICAIVFGTLLATLVLFIHGQKTHLKPIPTWIRRLINNKIISIIILEPPLALIDIWTEYGFVSETRVPPETIEEEVMQEINKNIVRPTTIFPSISSHVSNGSNYSYERKLASLTKQYDQRMRVRERKERQRRETLQSAAEFLSFGNTTQQNNARSVKKQKLMRRCALEWEYLANLIDRVLLFIFCLITFGFFALLAFFDKMFDVTSEPHEV</sequence>
<organism evidence="1 2">
    <name type="scientific">Panagrolaimus sp. ES5</name>
    <dbReference type="NCBI Taxonomy" id="591445"/>
    <lineage>
        <taxon>Eukaryota</taxon>
        <taxon>Metazoa</taxon>
        <taxon>Ecdysozoa</taxon>
        <taxon>Nematoda</taxon>
        <taxon>Chromadorea</taxon>
        <taxon>Rhabditida</taxon>
        <taxon>Tylenchina</taxon>
        <taxon>Panagrolaimomorpha</taxon>
        <taxon>Panagrolaimoidea</taxon>
        <taxon>Panagrolaimidae</taxon>
        <taxon>Panagrolaimus</taxon>
    </lineage>
</organism>
<protein>
    <submittedName>
        <fullName evidence="2">Uncharacterized protein</fullName>
    </submittedName>
</protein>
<reference evidence="2" key="1">
    <citation type="submission" date="2022-11" db="UniProtKB">
        <authorList>
            <consortium name="WormBaseParasite"/>
        </authorList>
    </citation>
    <scope>IDENTIFICATION</scope>
</reference>